<dbReference type="AlphaFoldDB" id="A0A5N6DF44"/>
<dbReference type="EMBL" id="ML734987">
    <property type="protein sequence ID" value="KAB8203796.1"/>
    <property type="molecule type" value="Genomic_DNA"/>
</dbReference>
<dbReference type="VEuPathDB" id="FungiDB:BDV34DRAFT_127468"/>
<evidence type="ECO:0000313" key="1">
    <source>
        <dbReference type="EMBL" id="KAB8203796.1"/>
    </source>
</evidence>
<name>A0A5N6DF44_ASPPA</name>
<proteinExistence type="predicted"/>
<reference evidence="1 2" key="1">
    <citation type="submission" date="2019-04" db="EMBL/GenBank/DDBJ databases">
        <title>Fungal friends and foes A comparative genomics study of 23 Aspergillus species from section Flavi.</title>
        <authorList>
            <consortium name="DOE Joint Genome Institute"/>
            <person name="Kjaerbolling I."/>
            <person name="Vesth T.C."/>
            <person name="Frisvad J.C."/>
            <person name="Nybo J.L."/>
            <person name="Theobald S."/>
            <person name="Kildgaard S."/>
            <person name="Petersen T.I."/>
            <person name="Kuo A."/>
            <person name="Sato A."/>
            <person name="Lyhne E.K."/>
            <person name="Kogle M.E."/>
            <person name="Wiebenga A."/>
            <person name="Kun R.S."/>
            <person name="Lubbers R.J."/>
            <person name="Makela M.R."/>
            <person name="Barry K."/>
            <person name="Chovatia M."/>
            <person name="Clum A."/>
            <person name="Daum C."/>
            <person name="Haridas S."/>
            <person name="He G."/>
            <person name="LaButti K."/>
            <person name="Lipzen A."/>
            <person name="Mondo S."/>
            <person name="Pangilinan J."/>
            <person name="Riley R."/>
            <person name="Salamov A."/>
            <person name="Simmons B.A."/>
            <person name="Magnuson J.K."/>
            <person name="Henrissat B."/>
            <person name="Mortensen U.H."/>
            <person name="Larsen T.O."/>
            <person name="De vries R.P."/>
            <person name="Grigoriev I.V."/>
            <person name="Machida M."/>
            <person name="Baker S.E."/>
            <person name="Andersen M.R."/>
        </authorList>
    </citation>
    <scope>NUCLEOTIDE SEQUENCE [LARGE SCALE GENOMIC DNA]</scope>
    <source>
        <strain evidence="1 2">CBS 117618</strain>
    </source>
</reference>
<accession>A0A5N6DF44</accession>
<keyword evidence="2" id="KW-1185">Reference proteome</keyword>
<protein>
    <submittedName>
        <fullName evidence="1">Uncharacterized protein</fullName>
    </submittedName>
</protein>
<dbReference type="Proteomes" id="UP000326532">
    <property type="component" value="Unassembled WGS sequence"/>
</dbReference>
<evidence type="ECO:0000313" key="2">
    <source>
        <dbReference type="Proteomes" id="UP000326532"/>
    </source>
</evidence>
<organism evidence="1 2">
    <name type="scientific">Aspergillus parasiticus</name>
    <dbReference type="NCBI Taxonomy" id="5067"/>
    <lineage>
        <taxon>Eukaryota</taxon>
        <taxon>Fungi</taxon>
        <taxon>Dikarya</taxon>
        <taxon>Ascomycota</taxon>
        <taxon>Pezizomycotina</taxon>
        <taxon>Eurotiomycetes</taxon>
        <taxon>Eurotiomycetidae</taxon>
        <taxon>Eurotiales</taxon>
        <taxon>Aspergillaceae</taxon>
        <taxon>Aspergillus</taxon>
        <taxon>Aspergillus subgen. Circumdati</taxon>
    </lineage>
</organism>
<gene>
    <name evidence="1" type="ORF">BDV34DRAFT_127468</name>
</gene>
<sequence length="159" mass="17656">MTSRSLSKPAFKRLIHGSEQGALSDTSGCFCCESFAPLIGPLPNPSPRSVLWQFETSQNETGKRLSLVPTATWRRREKYKLPWRQTKMGRSDPDAMASMTGSSALVQLGVRRLTHPTVAYDAHLASEVDGADIVNARSRDLHKNARKRTAKYYLASCNC</sequence>